<dbReference type="Gene3D" id="3.30.559.30">
    <property type="entry name" value="Nonribosomal peptide synthetase, condensation domain"/>
    <property type="match status" value="2"/>
</dbReference>
<dbReference type="PANTHER" id="PTHR45398:SF1">
    <property type="entry name" value="ENZYME, PUTATIVE (JCVI)-RELATED"/>
    <property type="match status" value="1"/>
</dbReference>
<dbReference type="InterPro" id="IPR045851">
    <property type="entry name" value="AMP-bd_C_sf"/>
</dbReference>
<sequence length="1283" mass="146180">PSYYIFLFNELQKYKDVLKLKNLILGGEQIKLDLITSHKEHFDNIALYNEYGPTECTVWTTVFNINDCSSLIPIGSPISNTQVYILDESLQPLPIGVAGKLYVSGAGVARGYLNKPELTAEKFISNPFIKGTRMYDTGDLGRWLPDGNIEFLGRNDHQVKIRGYRIELGEIETAISGYSEEIQQVVVEAKEINQDKTLVAYYVSKTEIDKSEIRTYLQNKLPEYMVPGFYVEIESLPLTPNGKIDRKALPSVTGEDIIKKDYVAPRNKEEQLIVDVWTSVLKQEAISVKDSFYNLGGDSIKSIQVASRLRQKGYTVKIDSILRNPIVEDLAKLVQLDTAAISQDIIKGPVVLTPIQKLFFEDGTIINKNYYNQSILLKSKLPINDLLLKEALSILVKHHDALRMSYELAEDGWQQYNLDDAKDCFKISFFDLRESKNPKEELNRLGEDLQSGFNLGSGVLFHIGHFRTDNGDQLALIIHHLVVDGVSWRILLEDFSTIYQALETNSEVQLPLKTDSFQKWASLQQSYAKSAVQQQERTYWENLSQTTVALLPKDFEDLGNKAINKKSLSFALDMELTKKLQTKVHHLYNTEINDVLLTALALGIKETFGVEKSVVQMEGHGREEIIDGVDISRTIGWFTSVYPFVLDISENQHPEIVSVKESLRKVPNKGIGYGILKYLDTPFEKELVPSIQFNYLGDFGSNADGKEDSQFEFSGESIGASKDPANVGSDVLLDVSGMMVSGQLSMSIGYSGSLFKQETIEKLVSSYHEHLCILIKELSQSKENRLTPSDLTFKGLSIEDLFRINNDNAIEDIYELSPLQQGLYYHWLVEESSSLYFMQTCYTLRAENLNINNVREAYQELVNRYDILRTSFSNDHNARLQIVHKEALVDFNHKILNKDETDPVFLAKIKQEDISRGFDLNKPTQMRLQVLDLGYDNYEFIWSHHHIVMDGWCMSILINDFSSILNDLDKKQPISLEKPAKYANYIKWLSKVDKQTSLAYWKRYLDGFETATELTFKNRKRTQGQNANFKSESIYLEEELFEKIKDTCNDFGITKNTFIQGVWGYLLSRYNNSKDVVFGSVVSGRPADLVGVENMVGLFSNTIPVRLKYDESATVKDFLQKLHAEAIESSDFHYVSLAEVQSQSSLGMELINNLVIFENYAVADTLETDNKINIENINVFDELNYGFAITVKPSESCLEIEFRFDSNIFDIESIGKMKAHFEAITHSFVSKSQTAIHLVDYLTQGEKQQLLVDFNHSKVDYPKDKTIIGLFEEQVDKTPDKKW</sequence>
<dbReference type="CDD" id="cd05930">
    <property type="entry name" value="A_NRPS"/>
    <property type="match status" value="1"/>
</dbReference>
<feature type="coiled-coil region" evidence="1">
    <location>
        <begin position="844"/>
        <end position="871"/>
    </location>
</feature>
<dbReference type="EMBL" id="WKKG01000019">
    <property type="protein sequence ID" value="MRX70529.1"/>
    <property type="molecule type" value="Genomic_DNA"/>
</dbReference>
<name>A0ABW9QCB1_9FLAO</name>
<dbReference type="SUPFAM" id="SSF47336">
    <property type="entry name" value="ACP-like"/>
    <property type="match status" value="1"/>
</dbReference>
<dbReference type="SUPFAM" id="SSF56801">
    <property type="entry name" value="Acetyl-CoA synthetase-like"/>
    <property type="match status" value="1"/>
</dbReference>
<dbReference type="InterPro" id="IPR001242">
    <property type="entry name" value="Condensation_dom"/>
</dbReference>
<dbReference type="CDD" id="cd19534">
    <property type="entry name" value="E_NRPS"/>
    <property type="match status" value="1"/>
</dbReference>
<dbReference type="Gene3D" id="1.10.1200.10">
    <property type="entry name" value="ACP-like"/>
    <property type="match status" value="1"/>
</dbReference>
<dbReference type="Proteomes" id="UP000468990">
    <property type="component" value="Unassembled WGS sequence"/>
</dbReference>
<dbReference type="Pfam" id="PF13193">
    <property type="entry name" value="AMP-binding_C"/>
    <property type="match status" value="1"/>
</dbReference>
<organism evidence="3 4">
    <name type="scientific">Flavobacterium resistens</name>
    <dbReference type="NCBI Taxonomy" id="443612"/>
    <lineage>
        <taxon>Bacteria</taxon>
        <taxon>Pseudomonadati</taxon>
        <taxon>Bacteroidota</taxon>
        <taxon>Flavobacteriia</taxon>
        <taxon>Flavobacteriales</taxon>
        <taxon>Flavobacteriaceae</taxon>
        <taxon>Flavobacterium</taxon>
    </lineage>
</organism>
<proteinExistence type="predicted"/>
<feature type="non-terminal residue" evidence="3">
    <location>
        <position position="1"/>
    </location>
</feature>
<keyword evidence="4" id="KW-1185">Reference proteome</keyword>
<evidence type="ECO:0000313" key="3">
    <source>
        <dbReference type="EMBL" id="MRX70529.1"/>
    </source>
</evidence>
<dbReference type="InterPro" id="IPR000873">
    <property type="entry name" value="AMP-dep_synth/lig_dom"/>
</dbReference>
<reference evidence="3 4" key="1">
    <citation type="submission" date="2019-11" db="EMBL/GenBank/DDBJ databases">
        <title>Flavobacterium resistens genome.</title>
        <authorList>
            <person name="Wilson V.M."/>
            <person name="Newman J.D."/>
        </authorList>
    </citation>
    <scope>NUCLEOTIDE SEQUENCE [LARGE SCALE GENOMIC DNA]</scope>
    <source>
        <strain evidence="3 4">DSM 19382</strain>
    </source>
</reference>
<dbReference type="Gene3D" id="3.30.559.10">
    <property type="entry name" value="Chloramphenicol acetyltransferase-like domain"/>
    <property type="match status" value="2"/>
</dbReference>
<dbReference type="PROSITE" id="PS50075">
    <property type="entry name" value="CARRIER"/>
    <property type="match status" value="1"/>
</dbReference>
<accession>A0ABW9QCB1</accession>
<feature type="domain" description="Carrier" evidence="2">
    <location>
        <begin position="264"/>
        <end position="338"/>
    </location>
</feature>
<dbReference type="InterPro" id="IPR009081">
    <property type="entry name" value="PP-bd_ACP"/>
</dbReference>
<evidence type="ECO:0000256" key="1">
    <source>
        <dbReference type="SAM" id="Coils"/>
    </source>
</evidence>
<dbReference type="Pfam" id="PF00668">
    <property type="entry name" value="Condensation"/>
    <property type="match status" value="2"/>
</dbReference>
<gene>
    <name evidence="3" type="ORF">GJU42_21330</name>
</gene>
<dbReference type="Gene3D" id="3.30.300.30">
    <property type="match status" value="1"/>
</dbReference>
<evidence type="ECO:0000259" key="2">
    <source>
        <dbReference type="PROSITE" id="PS50075"/>
    </source>
</evidence>
<keyword evidence="1" id="KW-0175">Coiled coil</keyword>
<protein>
    <submittedName>
        <fullName evidence="3">AMP-binding protein</fullName>
    </submittedName>
</protein>
<dbReference type="InterPro" id="IPR023213">
    <property type="entry name" value="CAT-like_dom_sf"/>
</dbReference>
<dbReference type="PANTHER" id="PTHR45398">
    <property type="match status" value="1"/>
</dbReference>
<dbReference type="InterPro" id="IPR036736">
    <property type="entry name" value="ACP-like_sf"/>
</dbReference>
<comment type="caution">
    <text evidence="3">The sequence shown here is derived from an EMBL/GenBank/DDBJ whole genome shotgun (WGS) entry which is preliminary data.</text>
</comment>
<dbReference type="SUPFAM" id="SSF52777">
    <property type="entry name" value="CoA-dependent acyltransferases"/>
    <property type="match status" value="4"/>
</dbReference>
<dbReference type="Gene3D" id="3.40.50.12780">
    <property type="entry name" value="N-terminal domain of ligase-like"/>
    <property type="match status" value="1"/>
</dbReference>
<dbReference type="InterPro" id="IPR042099">
    <property type="entry name" value="ANL_N_sf"/>
</dbReference>
<dbReference type="NCBIfam" id="TIGR01720">
    <property type="entry name" value="NRPS-para261"/>
    <property type="match status" value="1"/>
</dbReference>
<evidence type="ECO:0000313" key="4">
    <source>
        <dbReference type="Proteomes" id="UP000468990"/>
    </source>
</evidence>
<dbReference type="Pfam" id="PF00501">
    <property type="entry name" value="AMP-binding"/>
    <property type="match status" value="1"/>
</dbReference>
<dbReference type="InterPro" id="IPR010060">
    <property type="entry name" value="NRPS_synth"/>
</dbReference>
<dbReference type="InterPro" id="IPR025110">
    <property type="entry name" value="AMP-bd_C"/>
</dbReference>
<dbReference type="Pfam" id="PF00550">
    <property type="entry name" value="PP-binding"/>
    <property type="match status" value="1"/>
</dbReference>